<dbReference type="InterPro" id="IPR045700">
    <property type="entry name" value="Rab3GAP1"/>
</dbReference>
<sequence>MDMDTDDFESFEFIDYTASGPWERFIVQIEDCLKQWGLVHNSFGVFNPNVMPSSSETSLDLDREIAQAIGDDHHRHAEPRAMGVRMDATPPSLSSNTAAGAGESKVYQHEETITLDDVSYQLCYRYHPAKARMASGVEHIDLEFLPLTLEGIQHHELHRWTSLTHILVLSPSSTSNKSGTSSSNNNNIIDLGTAKLLLSSFAIAFQNTGCNIPVFVPTGQAQSRTYNGLSIQPQTFQLQGTEFGLDETAEDQAIEVRYTTVLVPYPPAQYKNLSLSGILDLFIERMGVDHESILDSQDLEGEPGGYSHSVKEQIYLSALFTYQIENWYDEDWRYGTSESHRLPKRAVNAPPRLPIGPMQDPLICLQLVARFASAPSTMYLSNKTLTDMDATQANIWNIKATFKTDEYSLLCGALEDAISSWSMEVAAQVAVEESKRASTEKQRRSYTSLLRKGARLIQGSIAMVDNSDVESIVSTLFEGEPSRDTPAILNQRMSHVREIESSRRLISAAELGLHLPQATVVPYNSLLWRMLEHLVDVISPNSHITYPTSFMGFMKAVWADAVKQMEEHWRNRRMIPLIDVFGAPQESRPPADDSILNDPLIGDVDKQPKNASIDLRFNLIHQKLCMVNCCIVRELDAKKKKKKQKLAKDQHSKERKAQGVSLSDECSQTTLESEKMDAPSQEITQSVDESISHPISRPASPTPPLEEVIDLDKDADVAVEPKVDSQAQDADVSEPQTSETIDNGTLKDLQGLSLLETGAQLVVPQLQEPGIMTEDMIQEQELLFEDLGSTPDGAKTRAQLQSAHLVSDMQAFKAANPGCILGDFIRWHSPKDWDEVHKKMSPRMAESGNMWQTLWNAAEALPASQQPPLFDNKGEAEAALAFLKQLPADRLFAQLLPTLVLLSYDTLVSHPVAAINRQVVKGLQELAQDLTDFPWAHLISEGKELDVKPILERFRQVESTMGKVMALVRKFPDQFDLVERIVDGVESVVDDGPERTCVQDLFSVGGFLESTFPKPSCREFVMETFDPMASSTTLAAPASVSDLTVGTGAFISSGQSSGWHARPLQRRMYSCFKDSEVRIVEAIAKDGMFM</sequence>
<evidence type="ECO:0000313" key="9">
    <source>
        <dbReference type="Proteomes" id="UP000827284"/>
    </source>
</evidence>
<feature type="compositionally biased region" description="Basic and acidic residues" evidence="6">
    <location>
        <begin position="646"/>
        <end position="657"/>
    </location>
</feature>
<evidence type="ECO:0000256" key="4">
    <source>
        <dbReference type="ARBA" id="ARBA00022468"/>
    </source>
</evidence>
<gene>
    <name evidence="8" type="ORF">EMPS_05481</name>
</gene>
<dbReference type="OrthoDB" id="17346at2759"/>
<evidence type="ECO:0000256" key="3">
    <source>
        <dbReference type="ARBA" id="ARBA00015817"/>
    </source>
</evidence>
<evidence type="ECO:0000256" key="1">
    <source>
        <dbReference type="ARBA" id="ARBA00004496"/>
    </source>
</evidence>
<accession>A0A9P3HAW9</accession>
<feature type="compositionally biased region" description="Polar residues" evidence="6">
    <location>
        <begin position="734"/>
        <end position="743"/>
    </location>
</feature>
<name>A0A9P3HAW9_9FUNG</name>
<dbReference type="EMBL" id="BQFW01000007">
    <property type="protein sequence ID" value="GJJ73123.1"/>
    <property type="molecule type" value="Genomic_DNA"/>
</dbReference>
<dbReference type="GO" id="GO:0005096">
    <property type="term" value="F:GTPase activator activity"/>
    <property type="evidence" value="ECO:0007669"/>
    <property type="project" value="UniProtKB-KW"/>
</dbReference>
<dbReference type="GO" id="GO:0005737">
    <property type="term" value="C:cytoplasm"/>
    <property type="evidence" value="ECO:0007669"/>
    <property type="project" value="UniProtKB-SubCell"/>
</dbReference>
<feature type="region of interest" description="Disordered" evidence="6">
    <location>
        <begin position="642"/>
        <end position="706"/>
    </location>
</feature>
<keyword evidence="9" id="KW-1185">Reference proteome</keyword>
<feature type="region of interest" description="Disordered" evidence="6">
    <location>
        <begin position="722"/>
        <end position="743"/>
    </location>
</feature>
<comment type="subcellular location">
    <subcellularLocation>
        <location evidence="1">Cytoplasm</location>
    </subcellularLocation>
</comment>
<feature type="domain" description="Rab3GAP catalytic subunit conserved" evidence="7">
    <location>
        <begin position="742"/>
        <end position="883"/>
    </location>
</feature>
<organism evidence="8 9">
    <name type="scientific">Entomortierella parvispora</name>
    <dbReference type="NCBI Taxonomy" id="205924"/>
    <lineage>
        <taxon>Eukaryota</taxon>
        <taxon>Fungi</taxon>
        <taxon>Fungi incertae sedis</taxon>
        <taxon>Mucoromycota</taxon>
        <taxon>Mortierellomycotina</taxon>
        <taxon>Mortierellomycetes</taxon>
        <taxon>Mortierellales</taxon>
        <taxon>Mortierellaceae</taxon>
        <taxon>Entomortierella</taxon>
    </lineage>
</organism>
<dbReference type="PANTHER" id="PTHR21422">
    <property type="entry name" value="RAB3 GTPASE-ACTIVATING PROTEIN CATALYTIC SUBUNIT"/>
    <property type="match status" value="1"/>
</dbReference>
<dbReference type="Proteomes" id="UP000827284">
    <property type="component" value="Unassembled WGS sequence"/>
</dbReference>
<keyword evidence="4" id="KW-0343">GTPase activation</keyword>
<keyword evidence="5" id="KW-0963">Cytoplasm</keyword>
<evidence type="ECO:0000256" key="6">
    <source>
        <dbReference type="SAM" id="MobiDB-lite"/>
    </source>
</evidence>
<feature type="compositionally biased region" description="Polar residues" evidence="6">
    <location>
        <begin position="660"/>
        <end position="671"/>
    </location>
</feature>
<comment type="caution">
    <text evidence="8">The sequence shown here is derived from an EMBL/GenBank/DDBJ whole genome shotgun (WGS) entry which is preliminary data.</text>
</comment>
<dbReference type="AlphaFoldDB" id="A0A9P3HAW9"/>
<dbReference type="Pfam" id="PF13890">
    <property type="entry name" value="Rab3-GTPase_cat"/>
    <property type="match status" value="1"/>
</dbReference>
<reference evidence="8" key="1">
    <citation type="submission" date="2021-11" db="EMBL/GenBank/DDBJ databases">
        <authorList>
            <person name="Herlambang A."/>
            <person name="Guo Y."/>
            <person name="Takashima Y."/>
            <person name="Nishizawa T."/>
        </authorList>
    </citation>
    <scope>NUCLEOTIDE SEQUENCE</scope>
    <source>
        <strain evidence="8">E1425</strain>
    </source>
</reference>
<evidence type="ECO:0000259" key="7">
    <source>
        <dbReference type="Pfam" id="PF13890"/>
    </source>
</evidence>
<evidence type="ECO:0000256" key="2">
    <source>
        <dbReference type="ARBA" id="ARBA00008856"/>
    </source>
</evidence>
<proteinExistence type="inferred from homology"/>
<dbReference type="PANTHER" id="PTHR21422:SF9">
    <property type="entry name" value="RAB3 GTPASE-ACTIVATING PROTEIN CATALYTIC SUBUNIT"/>
    <property type="match status" value="1"/>
</dbReference>
<comment type="similarity">
    <text evidence="2">Belongs to the Rab3-GAP catalytic subunit family.</text>
</comment>
<reference evidence="8" key="2">
    <citation type="journal article" date="2022" name="Microbiol. Resour. Announc.">
        <title>Whole-Genome Sequence of Entomortierella parvispora E1425, a Mucoromycotan Fungus Associated with Burkholderiaceae-Related Endosymbiotic Bacteria.</title>
        <authorList>
            <person name="Herlambang A."/>
            <person name="Guo Y."/>
            <person name="Takashima Y."/>
            <person name="Narisawa K."/>
            <person name="Ohta H."/>
            <person name="Nishizawa T."/>
        </authorList>
    </citation>
    <scope>NUCLEOTIDE SEQUENCE</scope>
    <source>
        <strain evidence="8">E1425</strain>
    </source>
</reference>
<evidence type="ECO:0000256" key="5">
    <source>
        <dbReference type="ARBA" id="ARBA00022490"/>
    </source>
</evidence>
<dbReference type="InterPro" id="IPR026147">
    <property type="entry name" value="Rab3GAP1_conserved"/>
</dbReference>
<protein>
    <recommendedName>
        <fullName evidence="3">Rab3 GTPase-activating protein catalytic subunit</fullName>
    </recommendedName>
</protein>
<evidence type="ECO:0000313" key="8">
    <source>
        <dbReference type="EMBL" id="GJJ73123.1"/>
    </source>
</evidence>